<accession>A0A1I2UT65</accession>
<reference evidence="2 3" key="1">
    <citation type="submission" date="2016-10" db="EMBL/GenBank/DDBJ databases">
        <authorList>
            <person name="de Groot N.N."/>
        </authorList>
    </citation>
    <scope>NUCLEOTIDE SEQUENCE [LARGE SCALE GENOMIC DNA]</scope>
    <source>
        <strain evidence="2 3">OK461</strain>
    </source>
</reference>
<evidence type="ECO:0000256" key="1">
    <source>
        <dbReference type="SAM" id="MobiDB-lite"/>
    </source>
</evidence>
<name>A0A1I2UT65_9ACTN</name>
<evidence type="ECO:0000313" key="2">
    <source>
        <dbReference type="EMBL" id="SFG80315.1"/>
    </source>
</evidence>
<organism evidence="2 3">
    <name type="scientific">Streptomyces mirabilis</name>
    <dbReference type="NCBI Taxonomy" id="68239"/>
    <lineage>
        <taxon>Bacteria</taxon>
        <taxon>Bacillati</taxon>
        <taxon>Actinomycetota</taxon>
        <taxon>Actinomycetes</taxon>
        <taxon>Kitasatosporales</taxon>
        <taxon>Streptomycetaceae</taxon>
        <taxon>Streptomyces</taxon>
    </lineage>
</organism>
<dbReference type="Pfam" id="PF19472">
    <property type="entry name" value="DUF6009"/>
    <property type="match status" value="1"/>
</dbReference>
<proteinExistence type="predicted"/>
<gene>
    <name evidence="2" type="ORF">SAMN02787118_12947</name>
</gene>
<feature type="compositionally biased region" description="Basic and acidic residues" evidence="1">
    <location>
        <begin position="124"/>
        <end position="139"/>
    </location>
</feature>
<dbReference type="AlphaFoldDB" id="A0A1I2UT65"/>
<dbReference type="EMBL" id="FONR01000029">
    <property type="protein sequence ID" value="SFG80315.1"/>
    <property type="molecule type" value="Genomic_DNA"/>
</dbReference>
<dbReference type="InterPro" id="IPR046051">
    <property type="entry name" value="DUF6009"/>
</dbReference>
<feature type="region of interest" description="Disordered" evidence="1">
    <location>
        <begin position="113"/>
        <end position="153"/>
    </location>
</feature>
<sequence length="153" mass="16522">MVHRNRGVADSVSDRLGVQPVVEGLGGQCSGPLQAGVQRQARPLDHTVGDHDQSGALLQREGLLEVVGLLRARRRMVGHALLDDHAEPDSDSGLYERRVFFFLPHDRDSLPGGLYREGAPGEAVDPRTIEVKMVGEKTPRSQSGPAARTGSRS</sequence>
<feature type="compositionally biased region" description="Polar residues" evidence="1">
    <location>
        <begin position="140"/>
        <end position="153"/>
    </location>
</feature>
<protein>
    <submittedName>
        <fullName evidence="2">Uncharacterized protein</fullName>
    </submittedName>
</protein>
<dbReference type="Proteomes" id="UP000181942">
    <property type="component" value="Unassembled WGS sequence"/>
</dbReference>
<evidence type="ECO:0000313" key="3">
    <source>
        <dbReference type="Proteomes" id="UP000181942"/>
    </source>
</evidence>